<sequence>MYIILSTFACLIFIVVFPVILYLKCCIGKSHKRYVAQQTSQTLEEIKRILDPPGVPLSIQLRMRAIPNTRLIKAFGISQSTFTSASTEIHRDFRVGASRKVKDIDFRRNSFAYRDKLKEIIDHYLSISSEKAPQDFSQFTQTVVFVTVLTIFFDLSGPLPNHSDIRFITQWINTQWVSSKDSDFEGNNTDHQAVIGILRRFIPDSLEDRFNRNPLELILPAYETMWRLVAHAIISILPPSSNLT</sequence>
<evidence type="ECO:0000313" key="3">
    <source>
        <dbReference type="Proteomes" id="UP000054279"/>
    </source>
</evidence>
<proteinExistence type="predicted"/>
<protein>
    <submittedName>
        <fullName evidence="2">Unplaced genomic scaffold SPHSTscaffold_152, whole genome shotgun sequence</fullName>
    </submittedName>
</protein>
<dbReference type="AlphaFoldDB" id="A0A0C9TQP4"/>
<dbReference type="EMBL" id="KN837227">
    <property type="protein sequence ID" value="KIJ32443.1"/>
    <property type="molecule type" value="Genomic_DNA"/>
</dbReference>
<dbReference type="Proteomes" id="UP000054279">
    <property type="component" value="Unassembled WGS sequence"/>
</dbReference>
<evidence type="ECO:0000313" key="2">
    <source>
        <dbReference type="EMBL" id="KIJ32443.1"/>
    </source>
</evidence>
<organism evidence="2 3">
    <name type="scientific">Sphaerobolus stellatus (strain SS14)</name>
    <dbReference type="NCBI Taxonomy" id="990650"/>
    <lineage>
        <taxon>Eukaryota</taxon>
        <taxon>Fungi</taxon>
        <taxon>Dikarya</taxon>
        <taxon>Basidiomycota</taxon>
        <taxon>Agaricomycotina</taxon>
        <taxon>Agaricomycetes</taxon>
        <taxon>Phallomycetidae</taxon>
        <taxon>Geastrales</taxon>
        <taxon>Sphaerobolaceae</taxon>
        <taxon>Sphaerobolus</taxon>
    </lineage>
</organism>
<accession>A0A0C9TQP4</accession>
<evidence type="ECO:0000256" key="1">
    <source>
        <dbReference type="SAM" id="Phobius"/>
    </source>
</evidence>
<keyword evidence="1" id="KW-1133">Transmembrane helix</keyword>
<keyword evidence="1" id="KW-0812">Transmembrane</keyword>
<dbReference type="OrthoDB" id="10029320at2759"/>
<name>A0A0C9TQP4_SPHS4</name>
<dbReference type="HOGENOM" id="CLU_1138607_0_0_1"/>
<feature type="transmembrane region" description="Helical" evidence="1">
    <location>
        <begin position="6"/>
        <end position="23"/>
    </location>
</feature>
<keyword evidence="1" id="KW-0472">Membrane</keyword>
<reference evidence="2 3" key="1">
    <citation type="submission" date="2014-06" db="EMBL/GenBank/DDBJ databases">
        <title>Evolutionary Origins and Diversification of the Mycorrhizal Mutualists.</title>
        <authorList>
            <consortium name="DOE Joint Genome Institute"/>
            <consortium name="Mycorrhizal Genomics Consortium"/>
            <person name="Kohler A."/>
            <person name="Kuo A."/>
            <person name="Nagy L.G."/>
            <person name="Floudas D."/>
            <person name="Copeland A."/>
            <person name="Barry K.W."/>
            <person name="Cichocki N."/>
            <person name="Veneault-Fourrey C."/>
            <person name="LaButti K."/>
            <person name="Lindquist E.A."/>
            <person name="Lipzen A."/>
            <person name="Lundell T."/>
            <person name="Morin E."/>
            <person name="Murat C."/>
            <person name="Riley R."/>
            <person name="Ohm R."/>
            <person name="Sun H."/>
            <person name="Tunlid A."/>
            <person name="Henrissat B."/>
            <person name="Grigoriev I.V."/>
            <person name="Hibbett D.S."/>
            <person name="Martin F."/>
        </authorList>
    </citation>
    <scope>NUCLEOTIDE SEQUENCE [LARGE SCALE GENOMIC DNA]</scope>
    <source>
        <strain evidence="2 3">SS14</strain>
    </source>
</reference>
<keyword evidence="3" id="KW-1185">Reference proteome</keyword>
<gene>
    <name evidence="2" type="ORF">M422DRAFT_265772</name>
</gene>